<evidence type="ECO:0000313" key="7">
    <source>
        <dbReference type="Proteomes" id="UP000594042"/>
    </source>
</evidence>
<feature type="domain" description="4Fe-4S ferredoxin-type" evidence="5">
    <location>
        <begin position="258"/>
        <end position="278"/>
    </location>
</feature>
<dbReference type="PROSITE" id="PS00198">
    <property type="entry name" value="4FE4S_FER_1"/>
    <property type="match status" value="2"/>
</dbReference>
<evidence type="ECO:0000256" key="4">
    <source>
        <dbReference type="SAM" id="Phobius"/>
    </source>
</evidence>
<dbReference type="GO" id="GO:0051536">
    <property type="term" value="F:iron-sulfur cluster binding"/>
    <property type="evidence" value="ECO:0007669"/>
    <property type="project" value="UniProtKB-KW"/>
</dbReference>
<keyword evidence="7" id="KW-1185">Reference proteome</keyword>
<dbReference type="KEGG" id="copr:Cop2CBH44_00950"/>
<dbReference type="InterPro" id="IPR017900">
    <property type="entry name" value="4Fe4S_Fe_S_CS"/>
</dbReference>
<dbReference type="InterPro" id="IPR017896">
    <property type="entry name" value="4Fe4S_Fe-S-bd"/>
</dbReference>
<protein>
    <recommendedName>
        <fullName evidence="5">4Fe-4S ferredoxin-type domain-containing protein</fullName>
    </recommendedName>
</protein>
<evidence type="ECO:0000259" key="5">
    <source>
        <dbReference type="PROSITE" id="PS51379"/>
    </source>
</evidence>
<keyword evidence="2" id="KW-0408">Iron</keyword>
<name>A0A7G1HSN3_9BACT</name>
<dbReference type="EMBL" id="AP023322">
    <property type="protein sequence ID" value="BCI61742.1"/>
    <property type="molecule type" value="Genomic_DNA"/>
</dbReference>
<sequence>MCTDNRITRRAALKRMGAAMIGGAVASSGLFSLASCRGKKNKRIIFYFTGTGNCLYIARQLADDGTELLSIPQMVRHGKYNFEANEIGIVYPVYGHMPPYMVRQFIQTAKLKADYKFAVLTYGARKCNSVEIWDEISQRGGHVFDYIGTIVMVDNWLPNFDMNKQMKMDKRIPENLQKITADISGRRRWHEPVTEEERRQHQGFMRRSGLDPEVGFLMKSEKCFIVTDACIDCGICTYVCPRGNYELASRGVQMSGDCEFCFACIQNCPQKAIQFRRSEDGSFPDGTEKNPNARYRNEHISLMDLKLANNQKL</sequence>
<dbReference type="Proteomes" id="UP000594042">
    <property type="component" value="Chromosome"/>
</dbReference>
<evidence type="ECO:0000313" key="6">
    <source>
        <dbReference type="EMBL" id="BCI61742.1"/>
    </source>
</evidence>
<proteinExistence type="predicted"/>
<keyword evidence="1" id="KW-0479">Metal-binding</keyword>
<dbReference type="InterPro" id="IPR029039">
    <property type="entry name" value="Flavoprotein-like_sf"/>
</dbReference>
<keyword evidence="4" id="KW-0472">Membrane</keyword>
<dbReference type="Gene3D" id="3.30.70.20">
    <property type="match status" value="1"/>
</dbReference>
<keyword evidence="4" id="KW-1133">Transmembrane helix</keyword>
<feature type="domain" description="4Fe-4S ferredoxin-type" evidence="5">
    <location>
        <begin position="221"/>
        <end position="250"/>
    </location>
</feature>
<evidence type="ECO:0000256" key="3">
    <source>
        <dbReference type="ARBA" id="ARBA00023014"/>
    </source>
</evidence>
<dbReference type="InterPro" id="IPR006311">
    <property type="entry name" value="TAT_signal"/>
</dbReference>
<dbReference type="SUPFAM" id="SSF52218">
    <property type="entry name" value="Flavoproteins"/>
    <property type="match status" value="1"/>
</dbReference>
<keyword evidence="4" id="KW-0812">Transmembrane</keyword>
<dbReference type="RefSeq" id="WP_200755298.1">
    <property type="nucleotide sequence ID" value="NZ_AP023322.1"/>
</dbReference>
<evidence type="ECO:0000256" key="2">
    <source>
        <dbReference type="ARBA" id="ARBA00023004"/>
    </source>
</evidence>
<dbReference type="SUPFAM" id="SSF54862">
    <property type="entry name" value="4Fe-4S ferredoxins"/>
    <property type="match status" value="1"/>
</dbReference>
<dbReference type="PROSITE" id="PS51318">
    <property type="entry name" value="TAT"/>
    <property type="match status" value="1"/>
</dbReference>
<dbReference type="InterPro" id="IPR047964">
    <property type="entry name" value="EFR1-like"/>
</dbReference>
<gene>
    <name evidence="6" type="ORF">Cop2CBH44_00950</name>
</gene>
<dbReference type="PROSITE" id="PS51379">
    <property type="entry name" value="4FE4S_FER_2"/>
    <property type="match status" value="2"/>
</dbReference>
<accession>A0A7G1HSN3</accession>
<feature type="transmembrane region" description="Helical" evidence="4">
    <location>
        <begin position="12"/>
        <end position="34"/>
    </location>
</feature>
<evidence type="ECO:0000256" key="1">
    <source>
        <dbReference type="ARBA" id="ARBA00022723"/>
    </source>
</evidence>
<keyword evidence="3" id="KW-0411">Iron-sulfur</keyword>
<organism evidence="6 7">
    <name type="scientific">Coprobacter secundus subsp. similis</name>
    <dbReference type="NCBI Taxonomy" id="2751153"/>
    <lineage>
        <taxon>Bacteria</taxon>
        <taxon>Pseudomonadati</taxon>
        <taxon>Bacteroidota</taxon>
        <taxon>Bacteroidia</taxon>
        <taxon>Bacteroidales</taxon>
        <taxon>Barnesiellaceae</taxon>
        <taxon>Coprobacter</taxon>
    </lineage>
</organism>
<dbReference type="GO" id="GO:0046872">
    <property type="term" value="F:metal ion binding"/>
    <property type="evidence" value="ECO:0007669"/>
    <property type="project" value="UniProtKB-KW"/>
</dbReference>
<dbReference type="AlphaFoldDB" id="A0A7G1HSN3"/>
<reference evidence="7" key="1">
    <citation type="submission" date="2020-07" db="EMBL/GenBank/DDBJ databases">
        <title>Complete genome sequencing of Coprobacter sp. strain 2CBH44.</title>
        <authorList>
            <person name="Sakamoto M."/>
            <person name="Murakami T."/>
            <person name="Mori H."/>
        </authorList>
    </citation>
    <scope>NUCLEOTIDE SEQUENCE [LARGE SCALE GENOMIC DNA]</scope>
    <source>
        <strain evidence="7">2CBH44</strain>
    </source>
</reference>
<dbReference type="NCBIfam" id="NF038196">
    <property type="entry name" value="ferrodoxin_EFR1"/>
    <property type="match status" value="1"/>
</dbReference>